<feature type="non-terminal residue" evidence="2">
    <location>
        <position position="1"/>
    </location>
</feature>
<dbReference type="Gene3D" id="3.40.50.2000">
    <property type="entry name" value="Glycogen Phosphorylase B"/>
    <property type="match status" value="2"/>
</dbReference>
<proteinExistence type="predicted"/>
<organism evidence="2 3">
    <name type="scientific">Candidatus Kaiserbacteria bacterium GW2011_GWC2_52_8b</name>
    <dbReference type="NCBI Taxonomy" id="1618676"/>
    <lineage>
        <taxon>Bacteria</taxon>
        <taxon>Candidatus Kaiseribacteriota</taxon>
    </lineage>
</organism>
<dbReference type="GO" id="GO:0016757">
    <property type="term" value="F:glycosyltransferase activity"/>
    <property type="evidence" value="ECO:0007669"/>
    <property type="project" value="InterPro"/>
</dbReference>
<sequence>NGIGAFTAIGRDDARKELSRLSAREIAQGEFLIGTIAELTKNKGHEYLLDALALVHARGIRVCAIWIGEGELQKILKEKIRARGLEKTIFLVGFLDDAEKYLSAFDAFVLPSLKEGTPYTMLEAMHAGVPVIATRTGGMPDLIQDSKTGILVRPADARELAAAILRASKDSSLCETLARNAKTVVQMDYTLERMLSATEKIYLSR</sequence>
<name>A0A0G1XLL6_9BACT</name>
<accession>A0A0G1XLL6</accession>
<feature type="domain" description="Glycosyl transferase family 1" evidence="1">
    <location>
        <begin position="25"/>
        <end position="183"/>
    </location>
</feature>
<dbReference type="AlphaFoldDB" id="A0A0G1XLL6"/>
<dbReference type="PANTHER" id="PTHR12526:SF637">
    <property type="entry name" value="GLYCOSYLTRANSFERASE EPSF-RELATED"/>
    <property type="match status" value="1"/>
</dbReference>
<protein>
    <submittedName>
        <fullName evidence="2">Putative glycosyltransferase</fullName>
    </submittedName>
</protein>
<keyword evidence="2" id="KW-0808">Transferase</keyword>
<evidence type="ECO:0000313" key="3">
    <source>
        <dbReference type="Proteomes" id="UP000034445"/>
    </source>
</evidence>
<dbReference type="EMBL" id="LCRF01000007">
    <property type="protein sequence ID" value="KKW31791.1"/>
    <property type="molecule type" value="Genomic_DNA"/>
</dbReference>
<dbReference type="CDD" id="cd03801">
    <property type="entry name" value="GT4_PimA-like"/>
    <property type="match status" value="1"/>
</dbReference>
<evidence type="ECO:0000259" key="1">
    <source>
        <dbReference type="Pfam" id="PF00534"/>
    </source>
</evidence>
<dbReference type="Proteomes" id="UP000034445">
    <property type="component" value="Unassembled WGS sequence"/>
</dbReference>
<reference evidence="2 3" key="1">
    <citation type="journal article" date="2015" name="Nature">
        <title>rRNA introns, odd ribosomes, and small enigmatic genomes across a large radiation of phyla.</title>
        <authorList>
            <person name="Brown C.T."/>
            <person name="Hug L.A."/>
            <person name="Thomas B.C."/>
            <person name="Sharon I."/>
            <person name="Castelle C.J."/>
            <person name="Singh A."/>
            <person name="Wilkins M.J."/>
            <person name="Williams K.H."/>
            <person name="Banfield J.F."/>
        </authorList>
    </citation>
    <scope>NUCLEOTIDE SEQUENCE [LARGE SCALE GENOMIC DNA]</scope>
</reference>
<dbReference type="PANTHER" id="PTHR12526">
    <property type="entry name" value="GLYCOSYLTRANSFERASE"/>
    <property type="match status" value="1"/>
</dbReference>
<dbReference type="InterPro" id="IPR001296">
    <property type="entry name" value="Glyco_trans_1"/>
</dbReference>
<comment type="caution">
    <text evidence="2">The sequence shown here is derived from an EMBL/GenBank/DDBJ whole genome shotgun (WGS) entry which is preliminary data.</text>
</comment>
<evidence type="ECO:0000313" key="2">
    <source>
        <dbReference type="EMBL" id="KKW31791.1"/>
    </source>
</evidence>
<dbReference type="SUPFAM" id="SSF53756">
    <property type="entry name" value="UDP-Glycosyltransferase/glycogen phosphorylase"/>
    <property type="match status" value="1"/>
</dbReference>
<dbReference type="Pfam" id="PF00534">
    <property type="entry name" value="Glycos_transf_1"/>
    <property type="match status" value="1"/>
</dbReference>
<gene>
    <name evidence="2" type="ORF">UY74_C0007G0020</name>
</gene>